<dbReference type="EMBL" id="CP054698">
    <property type="protein sequence ID" value="QMS90894.1"/>
    <property type="molecule type" value="Genomic_DNA"/>
</dbReference>
<accession>A0A7D7LFV1</accession>
<keyword evidence="4 10" id="KW-0808">Transferase</keyword>
<dbReference type="Proteomes" id="UP000514713">
    <property type="component" value="Chromosome"/>
</dbReference>
<evidence type="ECO:0000256" key="8">
    <source>
        <dbReference type="SAM" id="Phobius"/>
    </source>
</evidence>
<dbReference type="GO" id="GO:0016763">
    <property type="term" value="F:pentosyltransferase activity"/>
    <property type="evidence" value="ECO:0007669"/>
    <property type="project" value="TreeGrafter"/>
</dbReference>
<feature type="transmembrane region" description="Helical" evidence="8">
    <location>
        <begin position="170"/>
        <end position="188"/>
    </location>
</feature>
<feature type="transmembrane region" description="Helical" evidence="8">
    <location>
        <begin position="116"/>
        <end position="136"/>
    </location>
</feature>
<keyword evidence="5 8" id="KW-0812">Transmembrane</keyword>
<dbReference type="GO" id="GO:0005886">
    <property type="term" value="C:plasma membrane"/>
    <property type="evidence" value="ECO:0007669"/>
    <property type="project" value="UniProtKB-SubCell"/>
</dbReference>
<evidence type="ECO:0000256" key="4">
    <source>
        <dbReference type="ARBA" id="ARBA00022679"/>
    </source>
</evidence>
<dbReference type="KEGG" id="ned:HUN01_26150"/>
<feature type="transmembrane region" description="Helical" evidence="8">
    <location>
        <begin position="143"/>
        <end position="164"/>
    </location>
</feature>
<evidence type="ECO:0000256" key="5">
    <source>
        <dbReference type="ARBA" id="ARBA00022692"/>
    </source>
</evidence>
<gene>
    <name evidence="10" type="ORF">HUN01_26150</name>
</gene>
<evidence type="ECO:0000256" key="7">
    <source>
        <dbReference type="ARBA" id="ARBA00023136"/>
    </source>
</evidence>
<dbReference type="InterPro" id="IPR050297">
    <property type="entry name" value="LipidA_mod_glycosyltrf_83"/>
</dbReference>
<reference evidence="11" key="1">
    <citation type="submission" date="2020-06" db="EMBL/GenBank/DDBJ databases">
        <title>Nostoc edaphicum CCNP1411 genome.</title>
        <authorList>
            <person name="Fidor A."/>
            <person name="Grabski M."/>
            <person name="Gawor J."/>
            <person name="Gromadka R."/>
            <person name="Wegrzyn G."/>
            <person name="Mazur-Marzec H."/>
        </authorList>
    </citation>
    <scope>NUCLEOTIDE SEQUENCE [LARGE SCALE GENOMIC DNA]</scope>
    <source>
        <strain evidence="11">CCNP1411</strain>
    </source>
</reference>
<feature type="transmembrane region" description="Helical" evidence="8">
    <location>
        <begin position="200"/>
        <end position="232"/>
    </location>
</feature>
<dbReference type="RefSeq" id="WP_181928611.1">
    <property type="nucleotide sequence ID" value="NZ_CP054698.1"/>
</dbReference>
<protein>
    <submittedName>
        <fullName evidence="10">Glycosyltransferase family 39 protein</fullName>
    </submittedName>
</protein>
<sequence>MRYLKPAPNKLHFLIVILLMIGVFFRFFNIDSKVYWHDETFTSLRISGYTANEARQQIFNGQIISKESFAKFQSPNMEKGLSDTIKSLETEDPQHPPLYYIIARFWVQIFGNSVTVIRSLSALISLLIFPSIYWLCRELFKASVWVSEVAIALMAISPIHLVYAQEAREYILWIVTILLCSASLLRALRLESKNKAQRILTWGIYAVTLALSLYTFLLTGFVAIAHGIYVIATARFRLNRIVKAYLLASLTGFFAFIPWILIVIDNFLQFDSSTTWTKMQVPLEILIKSWFLQLSRIFLDLNFGFENWFSYVITPVFVIFIGYSIYFLCRTTNYKVWLFVVTLIMIPALPLVLPDVIFGGIRSLSERYLLPSYLGIQLTVAYLLATQLHSESIVHRRIWQTIMGLVIICGLVSYGVSSQAQTWWSKVISYGNPQVATIINQVDRPLLISDDSGINYGNVFSLSYLLQSKVQFQLVKDQTIPNIPDELTDIFLLNPSDIWRKQIEANYKYKSNIVYGDNHYLLWKVENLHSLHQN</sequence>
<dbReference type="InterPro" id="IPR038731">
    <property type="entry name" value="RgtA/B/C-like"/>
</dbReference>
<keyword evidence="11" id="KW-1185">Reference proteome</keyword>
<organism evidence="10 11">
    <name type="scientific">Nostoc edaphicum CCNP1411</name>
    <dbReference type="NCBI Taxonomy" id="1472755"/>
    <lineage>
        <taxon>Bacteria</taxon>
        <taxon>Bacillati</taxon>
        <taxon>Cyanobacteriota</taxon>
        <taxon>Cyanophyceae</taxon>
        <taxon>Nostocales</taxon>
        <taxon>Nostocaceae</taxon>
        <taxon>Nostoc</taxon>
    </lineage>
</organism>
<keyword evidence="7 8" id="KW-0472">Membrane</keyword>
<evidence type="ECO:0000313" key="10">
    <source>
        <dbReference type="EMBL" id="QMS90894.1"/>
    </source>
</evidence>
<evidence type="ECO:0000256" key="1">
    <source>
        <dbReference type="ARBA" id="ARBA00004651"/>
    </source>
</evidence>
<proteinExistence type="predicted"/>
<keyword evidence="6 8" id="KW-1133">Transmembrane helix</keyword>
<keyword evidence="2" id="KW-1003">Cell membrane</keyword>
<name>A0A7D7LFV1_9NOSO</name>
<evidence type="ECO:0000256" key="2">
    <source>
        <dbReference type="ARBA" id="ARBA00022475"/>
    </source>
</evidence>
<feature type="transmembrane region" description="Helical" evidence="8">
    <location>
        <begin position="244"/>
        <end position="264"/>
    </location>
</feature>
<dbReference type="AlphaFoldDB" id="A0A7D7LFV1"/>
<dbReference type="PANTHER" id="PTHR33908">
    <property type="entry name" value="MANNOSYLTRANSFERASE YKCB-RELATED"/>
    <property type="match status" value="1"/>
</dbReference>
<feature type="transmembrane region" description="Helical" evidence="8">
    <location>
        <begin position="12"/>
        <end position="28"/>
    </location>
</feature>
<comment type="subcellular location">
    <subcellularLocation>
        <location evidence="1">Cell membrane</location>
        <topology evidence="1">Multi-pass membrane protein</topology>
    </subcellularLocation>
</comment>
<evidence type="ECO:0000313" key="11">
    <source>
        <dbReference type="Proteomes" id="UP000514713"/>
    </source>
</evidence>
<feature type="domain" description="Glycosyltransferase RgtA/B/C/D-like" evidence="9">
    <location>
        <begin position="94"/>
        <end position="261"/>
    </location>
</feature>
<dbReference type="PANTHER" id="PTHR33908:SF11">
    <property type="entry name" value="MEMBRANE PROTEIN"/>
    <property type="match status" value="1"/>
</dbReference>
<dbReference type="GO" id="GO:0009103">
    <property type="term" value="P:lipopolysaccharide biosynthetic process"/>
    <property type="evidence" value="ECO:0007669"/>
    <property type="project" value="UniProtKB-ARBA"/>
</dbReference>
<feature type="transmembrane region" description="Helical" evidence="8">
    <location>
        <begin position="336"/>
        <end position="353"/>
    </location>
</feature>
<evidence type="ECO:0000256" key="6">
    <source>
        <dbReference type="ARBA" id="ARBA00022989"/>
    </source>
</evidence>
<keyword evidence="3" id="KW-0328">Glycosyltransferase</keyword>
<feature type="transmembrane region" description="Helical" evidence="8">
    <location>
        <begin position="309"/>
        <end position="329"/>
    </location>
</feature>
<evidence type="ECO:0000259" key="9">
    <source>
        <dbReference type="Pfam" id="PF13231"/>
    </source>
</evidence>
<feature type="transmembrane region" description="Helical" evidence="8">
    <location>
        <begin position="368"/>
        <end position="386"/>
    </location>
</feature>
<feature type="transmembrane region" description="Helical" evidence="8">
    <location>
        <begin position="398"/>
        <end position="416"/>
    </location>
</feature>
<evidence type="ECO:0000256" key="3">
    <source>
        <dbReference type="ARBA" id="ARBA00022676"/>
    </source>
</evidence>
<dbReference type="Pfam" id="PF13231">
    <property type="entry name" value="PMT_2"/>
    <property type="match status" value="1"/>
</dbReference>